<feature type="binding site" evidence="3">
    <location>
        <position position="136"/>
    </location>
    <ligand>
        <name>a divalent metal cation</name>
        <dbReference type="ChEBI" id="CHEBI:60240"/>
    </ligand>
</feature>
<protein>
    <submittedName>
        <fullName evidence="4">DinB family protein</fullName>
    </submittedName>
</protein>
<dbReference type="AlphaFoldDB" id="D7CUU6"/>
<dbReference type="eggNOG" id="COG2318">
    <property type="taxonomic scope" value="Bacteria"/>
</dbReference>
<proteinExistence type="inferred from homology"/>
<evidence type="ECO:0000256" key="3">
    <source>
        <dbReference type="PIRSR" id="PIRSR607837-1"/>
    </source>
</evidence>
<dbReference type="Proteomes" id="UP000000379">
    <property type="component" value="Chromosome"/>
</dbReference>
<dbReference type="InterPro" id="IPR007837">
    <property type="entry name" value="DinB"/>
</dbReference>
<gene>
    <name evidence="4" type="ordered locus">Trad_0955</name>
</gene>
<reference evidence="4 5" key="2">
    <citation type="journal article" date="2011" name="Stand. Genomic Sci.">
        <title>Complete genome sequence of Truepera radiovictrix type strain (RQ-24).</title>
        <authorList>
            <person name="Ivanova N."/>
            <person name="Rohde C."/>
            <person name="Munk C."/>
            <person name="Nolan M."/>
            <person name="Lucas S."/>
            <person name="Del Rio T.G."/>
            <person name="Tice H."/>
            <person name="Deshpande S."/>
            <person name="Cheng J.F."/>
            <person name="Tapia R."/>
            <person name="Han C."/>
            <person name="Goodwin L."/>
            <person name="Pitluck S."/>
            <person name="Liolios K."/>
            <person name="Mavromatis K."/>
            <person name="Mikhailova N."/>
            <person name="Pati A."/>
            <person name="Chen A."/>
            <person name="Palaniappan K."/>
            <person name="Land M."/>
            <person name="Hauser L."/>
            <person name="Chang Y.J."/>
            <person name="Jeffries C.D."/>
            <person name="Brambilla E."/>
            <person name="Rohde M."/>
            <person name="Goker M."/>
            <person name="Tindall B.J."/>
            <person name="Woyke T."/>
            <person name="Bristow J."/>
            <person name="Eisen J.A."/>
            <person name="Markowitz V."/>
            <person name="Hugenholtz P."/>
            <person name="Kyrpides N.C."/>
            <person name="Klenk H.P."/>
            <person name="Lapidus A."/>
        </authorList>
    </citation>
    <scope>NUCLEOTIDE SEQUENCE [LARGE SCALE GENOMIC DNA]</scope>
    <source>
        <strain evidence="5">DSM 17093 / CIP 108686 / LMG 22925 / RQ-24</strain>
    </source>
</reference>
<dbReference type="PANTHER" id="PTHR37302:SF3">
    <property type="entry name" value="DAMAGE-INDUCIBLE PROTEIN DINB"/>
    <property type="match status" value="1"/>
</dbReference>
<dbReference type="OrthoDB" id="121670at2"/>
<dbReference type="GO" id="GO:0046872">
    <property type="term" value="F:metal ion binding"/>
    <property type="evidence" value="ECO:0007669"/>
    <property type="project" value="UniProtKB-KW"/>
</dbReference>
<keyword evidence="2 3" id="KW-0479">Metal-binding</keyword>
<feature type="binding site" evidence="3">
    <location>
        <position position="47"/>
    </location>
    <ligand>
        <name>a divalent metal cation</name>
        <dbReference type="ChEBI" id="CHEBI:60240"/>
    </ligand>
</feature>
<feature type="binding site" evidence="3">
    <location>
        <position position="140"/>
    </location>
    <ligand>
        <name>a divalent metal cation</name>
        <dbReference type="ChEBI" id="CHEBI:60240"/>
    </ligand>
</feature>
<dbReference type="Pfam" id="PF05163">
    <property type="entry name" value="DinB"/>
    <property type="match status" value="1"/>
</dbReference>
<evidence type="ECO:0000313" key="5">
    <source>
        <dbReference type="Proteomes" id="UP000000379"/>
    </source>
</evidence>
<dbReference type="HOGENOM" id="CLU_1640979_0_0_0"/>
<evidence type="ECO:0000256" key="1">
    <source>
        <dbReference type="ARBA" id="ARBA00008635"/>
    </source>
</evidence>
<comment type="similarity">
    <text evidence="1">Belongs to the DinB family.</text>
</comment>
<evidence type="ECO:0000313" key="4">
    <source>
        <dbReference type="EMBL" id="ADI14087.1"/>
    </source>
</evidence>
<dbReference type="KEGG" id="tra:Trad_0955"/>
<dbReference type="EMBL" id="CP002049">
    <property type="protein sequence ID" value="ADI14087.1"/>
    <property type="molecule type" value="Genomic_DNA"/>
</dbReference>
<evidence type="ECO:0000256" key="2">
    <source>
        <dbReference type="ARBA" id="ARBA00022723"/>
    </source>
</evidence>
<dbReference type="PANTHER" id="PTHR37302">
    <property type="entry name" value="SLR1116 PROTEIN"/>
    <property type="match status" value="1"/>
</dbReference>
<accession>D7CUU6</accession>
<dbReference type="SUPFAM" id="SSF109854">
    <property type="entry name" value="DinB/YfiT-like putative metalloenzymes"/>
    <property type="match status" value="1"/>
</dbReference>
<dbReference type="InterPro" id="IPR034660">
    <property type="entry name" value="DinB/YfiT-like"/>
</dbReference>
<sequence>MSVSESVRRAWENNLRVNQVLLSHLSPEMLASRTPGGGMSVAQHLAHIVGSVKYWGTQFDSGLEALPRLFTVREGLPEDDPEAYVPETDLGRIREVMRETYEAVLGAAQAATQKGATAYGESHDSPDAFLIHMMVHDAHHRGQILLALKTAGHPLPDEDAVWGPWRGG</sequence>
<organism evidence="4 5">
    <name type="scientific">Truepera radiovictrix (strain DSM 17093 / CIP 108686 / LMG 22925 / RQ-24)</name>
    <dbReference type="NCBI Taxonomy" id="649638"/>
    <lineage>
        <taxon>Bacteria</taxon>
        <taxon>Thermotogati</taxon>
        <taxon>Deinococcota</taxon>
        <taxon>Deinococci</taxon>
        <taxon>Trueperales</taxon>
        <taxon>Trueperaceae</taxon>
        <taxon>Truepera</taxon>
    </lineage>
</organism>
<dbReference type="STRING" id="649638.Trad_0955"/>
<dbReference type="Gene3D" id="1.20.120.450">
    <property type="entry name" value="dinb family like domain"/>
    <property type="match status" value="1"/>
</dbReference>
<name>D7CUU6_TRURR</name>
<keyword evidence="5" id="KW-1185">Reference proteome</keyword>
<dbReference type="RefSeq" id="WP_013177458.1">
    <property type="nucleotide sequence ID" value="NC_014221.1"/>
</dbReference>
<reference evidence="5" key="1">
    <citation type="submission" date="2010-05" db="EMBL/GenBank/DDBJ databases">
        <title>The complete genome of Truepera radiovictris DSM 17093.</title>
        <authorList>
            <consortium name="US DOE Joint Genome Institute (JGI-PGF)"/>
            <person name="Lucas S."/>
            <person name="Copeland A."/>
            <person name="Lapidus A."/>
            <person name="Glavina del Rio T."/>
            <person name="Dalin E."/>
            <person name="Tice H."/>
            <person name="Bruce D."/>
            <person name="Goodwin L."/>
            <person name="Pitluck S."/>
            <person name="Kyrpides N."/>
            <person name="Mavromatis K."/>
            <person name="Ovchinnikova G."/>
            <person name="Munk A.C."/>
            <person name="Detter J.C."/>
            <person name="Han C."/>
            <person name="Tapia R."/>
            <person name="Land M."/>
            <person name="Hauser L."/>
            <person name="Markowitz V."/>
            <person name="Cheng J.-F."/>
            <person name="Hugenholtz P."/>
            <person name="Woyke T."/>
            <person name="Wu D."/>
            <person name="Tindall B."/>
            <person name="Pomrenke H.G."/>
            <person name="Brambilla E."/>
            <person name="Klenk H.-P."/>
            <person name="Eisen J.A."/>
        </authorList>
    </citation>
    <scope>NUCLEOTIDE SEQUENCE [LARGE SCALE GENOMIC DNA]</scope>
    <source>
        <strain evidence="5">DSM 17093 / CIP 108686 / LMG 22925 / RQ-24</strain>
    </source>
</reference>